<evidence type="ECO:0000256" key="1">
    <source>
        <dbReference type="ARBA" id="ARBA00023319"/>
    </source>
</evidence>
<feature type="chain" id="PRO_5028286200" evidence="3">
    <location>
        <begin position="24"/>
        <end position="118"/>
    </location>
</feature>
<dbReference type="AlphaFoldDB" id="A0A725WY48"/>
<dbReference type="InterPro" id="IPR050643">
    <property type="entry name" value="Periplasmic_pilus_chap"/>
</dbReference>
<dbReference type="PROSITE" id="PS00635">
    <property type="entry name" value="PILI_CHAPERONE"/>
    <property type="match status" value="1"/>
</dbReference>
<name>A0A725WY48_SALEN</name>
<organism evidence="5">
    <name type="scientific">Salmonella enteritidis</name>
    <dbReference type="NCBI Taxonomy" id="149539"/>
    <lineage>
        <taxon>Bacteria</taxon>
        <taxon>Pseudomonadati</taxon>
        <taxon>Pseudomonadota</taxon>
        <taxon>Gammaproteobacteria</taxon>
        <taxon>Enterobacterales</taxon>
        <taxon>Enterobacteriaceae</taxon>
        <taxon>Salmonella</taxon>
    </lineage>
</organism>
<dbReference type="EMBL" id="DAAQWL010000084">
    <property type="protein sequence ID" value="HAE1152489.1"/>
    <property type="molecule type" value="Genomic_DNA"/>
</dbReference>
<comment type="caution">
    <text evidence="5">The sequence shown here is derived from an EMBL/GenBank/DDBJ whole genome shotgun (WGS) entry which is preliminary data.</text>
</comment>
<dbReference type="InterPro" id="IPR001829">
    <property type="entry name" value="Pili_assmbl_chaperone_bac"/>
</dbReference>
<dbReference type="GO" id="GO:0071555">
    <property type="term" value="P:cell wall organization"/>
    <property type="evidence" value="ECO:0007669"/>
    <property type="project" value="InterPro"/>
</dbReference>
<dbReference type="PRINTS" id="PR00969">
    <property type="entry name" value="CHAPERONPILI"/>
</dbReference>
<evidence type="ECO:0000256" key="3">
    <source>
        <dbReference type="SAM" id="SignalP"/>
    </source>
</evidence>
<comment type="similarity">
    <text evidence="2">Belongs to the periplasmic pilus chaperone family.</text>
</comment>
<dbReference type="InterPro" id="IPR013783">
    <property type="entry name" value="Ig-like_fold"/>
</dbReference>
<dbReference type="InterPro" id="IPR016147">
    <property type="entry name" value="Pili_assmbl_chaperone_N"/>
</dbReference>
<feature type="domain" description="Pili assembly chaperone N-terminal" evidence="4">
    <location>
        <begin position="25"/>
        <end position="117"/>
    </location>
</feature>
<dbReference type="InterPro" id="IPR008962">
    <property type="entry name" value="PapD-like_sf"/>
</dbReference>
<feature type="signal peptide" evidence="3">
    <location>
        <begin position="1"/>
        <end position="23"/>
    </location>
</feature>
<reference evidence="5" key="1">
    <citation type="journal article" date="2018" name="Genome Biol.">
        <title>SKESA: strategic k-mer extension for scrupulous assemblies.</title>
        <authorList>
            <person name="Souvorov A."/>
            <person name="Agarwala R."/>
            <person name="Lipman D.J."/>
        </authorList>
    </citation>
    <scope>NUCLEOTIDE SEQUENCE</scope>
    <source>
        <strain evidence="5">ILBSalm5409944</strain>
    </source>
</reference>
<keyword evidence="3" id="KW-0732">Signal</keyword>
<dbReference type="SUPFAM" id="SSF49354">
    <property type="entry name" value="PapD-like"/>
    <property type="match status" value="1"/>
</dbReference>
<dbReference type="Pfam" id="PF00345">
    <property type="entry name" value="PapD_N"/>
    <property type="match status" value="1"/>
</dbReference>
<dbReference type="Gene3D" id="2.60.40.10">
    <property type="entry name" value="Immunoglobulins"/>
    <property type="match status" value="1"/>
</dbReference>
<comment type="subcellular location">
    <subcellularLocation>
        <location evidence="2">Periplasm</location>
    </subcellularLocation>
</comment>
<feature type="non-terminal residue" evidence="5">
    <location>
        <position position="118"/>
    </location>
</feature>
<evidence type="ECO:0000259" key="4">
    <source>
        <dbReference type="Pfam" id="PF00345"/>
    </source>
</evidence>
<evidence type="ECO:0000313" key="5">
    <source>
        <dbReference type="EMBL" id="HAE1152489.1"/>
    </source>
</evidence>
<dbReference type="GO" id="GO:0030288">
    <property type="term" value="C:outer membrane-bounded periplasmic space"/>
    <property type="evidence" value="ECO:0007669"/>
    <property type="project" value="InterPro"/>
</dbReference>
<sequence length="118" mass="13286">MNKMMKWGLVSLLSLAVSGQAMAAFVLNGTRFIYEEGRKNTSFEVTNQADETFGGQVWIDNTTQGSSTVYMVPAPPFFKVRPKEKQIIRIMKTDSALPSDRESLFWLNVQEIPPKPKA</sequence>
<proteinExistence type="inferred from homology"/>
<dbReference type="InterPro" id="IPR018046">
    <property type="entry name" value="Pili_assmbl_chaperone_CS"/>
</dbReference>
<keyword evidence="1" id="KW-0393">Immunoglobulin domain</keyword>
<evidence type="ECO:0000256" key="2">
    <source>
        <dbReference type="RuleBase" id="RU003918"/>
    </source>
</evidence>
<dbReference type="PANTHER" id="PTHR30251">
    <property type="entry name" value="PILUS ASSEMBLY CHAPERONE"/>
    <property type="match status" value="1"/>
</dbReference>
<protein>
    <submittedName>
        <fullName evidence="5">Fimbrial chaperone protein</fullName>
    </submittedName>
</protein>
<gene>
    <name evidence="5" type="ORF">G2737_23540</name>
</gene>
<accession>A0A725WY48</accession>
<dbReference type="PANTHER" id="PTHR30251:SF2">
    <property type="entry name" value="FIMBRIAL CHAPERONE YADV-RELATED"/>
    <property type="match status" value="1"/>
</dbReference>
<keyword evidence="2" id="KW-0143">Chaperone</keyword>
<reference evidence="5" key="2">
    <citation type="submission" date="2019-01" db="EMBL/GenBank/DDBJ databases">
        <authorList>
            <consortium name="NCBI Pathogen Detection Project"/>
        </authorList>
    </citation>
    <scope>NUCLEOTIDE SEQUENCE</scope>
    <source>
        <strain evidence="5">ILBSalm5409944</strain>
    </source>
</reference>